<name>A0A543B0N3_9ACTN</name>
<keyword evidence="2" id="KW-1185">Reference proteome</keyword>
<dbReference type="EMBL" id="VFOW01000001">
    <property type="protein sequence ID" value="TQL78384.1"/>
    <property type="molecule type" value="Genomic_DNA"/>
</dbReference>
<dbReference type="InParanoid" id="A0A543B0N3"/>
<sequence length="300" mass="33652">MAAAAPRFSERFRFGVRTPAKPPACLFLHAPSSKQPYRHHQVVTPRCHRWCPFWTPMLAMIRSGRLGSRVGRSLFRVSLCLDACFLGLVPEYLWFECHTCGHKTRHLVPVGPGGFRVKGRESMGGTAVQSARLHAAEFSSDGRINAEPRARQVGGPPFLGDAYRKRTERDLKRGLPRPMPRMWIVCRPGHHDALAKALGRPGEHSAESWDANSRRCRKAQADIASTGMSPRHRLRIESADMVGTSSSSMDCRDWRILSSPASFSVCTRRYAPTVTSSCNICEPEHYGNGFAQRPWKEDWA</sequence>
<accession>A0A543B0N3</accession>
<proteinExistence type="predicted"/>
<gene>
    <name evidence="1" type="ORF">FB566_3970</name>
</gene>
<organism evidence="1 2">
    <name type="scientific">Stackebrandtia endophytica</name>
    <dbReference type="NCBI Taxonomy" id="1496996"/>
    <lineage>
        <taxon>Bacteria</taxon>
        <taxon>Bacillati</taxon>
        <taxon>Actinomycetota</taxon>
        <taxon>Actinomycetes</taxon>
        <taxon>Glycomycetales</taxon>
        <taxon>Glycomycetaceae</taxon>
        <taxon>Stackebrandtia</taxon>
    </lineage>
</organism>
<evidence type="ECO:0000313" key="2">
    <source>
        <dbReference type="Proteomes" id="UP000317043"/>
    </source>
</evidence>
<evidence type="ECO:0000313" key="1">
    <source>
        <dbReference type="EMBL" id="TQL78384.1"/>
    </source>
</evidence>
<dbReference type="AlphaFoldDB" id="A0A543B0N3"/>
<dbReference type="Proteomes" id="UP000317043">
    <property type="component" value="Unassembled WGS sequence"/>
</dbReference>
<protein>
    <submittedName>
        <fullName evidence="1">Uncharacterized protein</fullName>
    </submittedName>
</protein>
<reference evidence="1 2" key="1">
    <citation type="submission" date="2019-06" db="EMBL/GenBank/DDBJ databases">
        <title>Sequencing the genomes of 1000 actinobacteria strains.</title>
        <authorList>
            <person name="Klenk H.-P."/>
        </authorList>
    </citation>
    <scope>NUCLEOTIDE SEQUENCE [LARGE SCALE GENOMIC DNA]</scope>
    <source>
        <strain evidence="1 2">DSM 45928</strain>
    </source>
</reference>
<comment type="caution">
    <text evidence="1">The sequence shown here is derived from an EMBL/GenBank/DDBJ whole genome shotgun (WGS) entry which is preliminary data.</text>
</comment>